<protein>
    <submittedName>
        <fullName evidence="4">DNA helicase</fullName>
    </submittedName>
</protein>
<evidence type="ECO:0000313" key="4">
    <source>
        <dbReference type="EMBL" id="RGZ93475.1"/>
    </source>
</evidence>
<dbReference type="PANTHER" id="PTHR41313:SF1">
    <property type="entry name" value="DNA METHYLASE ADENINE-SPECIFIC DOMAIN-CONTAINING PROTEIN"/>
    <property type="match status" value="1"/>
</dbReference>
<dbReference type="InterPro" id="IPR014001">
    <property type="entry name" value="Helicase_ATP-bd"/>
</dbReference>
<feature type="compositionally biased region" description="Polar residues" evidence="2">
    <location>
        <begin position="257"/>
        <end position="266"/>
    </location>
</feature>
<gene>
    <name evidence="4" type="ORF">DW967_06445</name>
</gene>
<keyword evidence="4" id="KW-0067">ATP-binding</keyword>
<dbReference type="CDD" id="cd02440">
    <property type="entry name" value="AdoMet_MTases"/>
    <property type="match status" value="1"/>
</dbReference>
<dbReference type="Gene3D" id="3.40.50.300">
    <property type="entry name" value="P-loop containing nucleotide triphosphate hydrolases"/>
    <property type="match status" value="2"/>
</dbReference>
<dbReference type="Proteomes" id="UP000283721">
    <property type="component" value="Unassembled WGS sequence"/>
</dbReference>
<dbReference type="InterPro" id="IPR011639">
    <property type="entry name" value="MethylTrfase_TaqI-like_dom"/>
</dbReference>
<dbReference type="SUPFAM" id="SSF53335">
    <property type="entry name" value="S-adenosyl-L-methionine-dependent methyltransferases"/>
    <property type="match status" value="1"/>
</dbReference>
<dbReference type="InterPro" id="IPR006935">
    <property type="entry name" value="Helicase/UvrB_N"/>
</dbReference>
<dbReference type="SMART" id="SM00487">
    <property type="entry name" value="DEXDc"/>
    <property type="match status" value="1"/>
</dbReference>
<dbReference type="GO" id="GO:0005524">
    <property type="term" value="F:ATP binding"/>
    <property type="evidence" value="ECO:0007669"/>
    <property type="project" value="InterPro"/>
</dbReference>
<dbReference type="Pfam" id="PF18840">
    <property type="entry name" value="LPD25"/>
    <property type="match status" value="1"/>
</dbReference>
<dbReference type="PROSITE" id="PS51194">
    <property type="entry name" value="HELICASE_CTER"/>
    <property type="match status" value="1"/>
</dbReference>
<feature type="domain" description="Helicase C-terminal" evidence="3">
    <location>
        <begin position="2163"/>
        <end position="2330"/>
    </location>
</feature>
<dbReference type="InterPro" id="IPR027417">
    <property type="entry name" value="P-loop_NTPase"/>
</dbReference>
<dbReference type="GO" id="GO:0003677">
    <property type="term" value="F:DNA binding"/>
    <property type="evidence" value="ECO:0007669"/>
    <property type="project" value="InterPro"/>
</dbReference>
<name>A0A413Q7J2_9FIRM</name>
<dbReference type="Gene3D" id="3.40.50.150">
    <property type="entry name" value="Vaccinia Virus protein VP39"/>
    <property type="match status" value="1"/>
</dbReference>
<dbReference type="SUPFAM" id="SSF52540">
    <property type="entry name" value="P-loop containing nucleoside triphosphate hydrolases"/>
    <property type="match status" value="2"/>
</dbReference>
<feature type="region of interest" description="Disordered" evidence="2">
    <location>
        <begin position="252"/>
        <end position="297"/>
    </location>
</feature>
<feature type="region of interest" description="Disordered" evidence="2">
    <location>
        <begin position="2561"/>
        <end position="2587"/>
    </location>
</feature>
<feature type="compositionally biased region" description="Basic and acidic residues" evidence="2">
    <location>
        <begin position="360"/>
        <end position="381"/>
    </location>
</feature>
<keyword evidence="4" id="KW-0347">Helicase</keyword>
<dbReference type="GO" id="GO:0009007">
    <property type="term" value="F:site-specific DNA-methyltransferase (adenine-specific) activity"/>
    <property type="evidence" value="ECO:0007669"/>
    <property type="project" value="UniProtKB-EC"/>
</dbReference>
<evidence type="ECO:0000256" key="1">
    <source>
        <dbReference type="SAM" id="Coils"/>
    </source>
</evidence>
<evidence type="ECO:0000313" key="5">
    <source>
        <dbReference type="Proteomes" id="UP000283721"/>
    </source>
</evidence>
<dbReference type="InterPro" id="IPR041045">
    <property type="entry name" value="LPD25"/>
</dbReference>
<keyword evidence="4" id="KW-0378">Hydrolase</keyword>
<dbReference type="GO" id="GO:0016787">
    <property type="term" value="F:hydrolase activity"/>
    <property type="evidence" value="ECO:0007669"/>
    <property type="project" value="InterPro"/>
</dbReference>
<dbReference type="PANTHER" id="PTHR41313">
    <property type="entry name" value="ADENINE-SPECIFIC METHYLTRANSFERASE"/>
    <property type="match status" value="1"/>
</dbReference>
<organism evidence="4 5">
    <name type="scientific">Agathobacter rectalis</name>
    <dbReference type="NCBI Taxonomy" id="39491"/>
    <lineage>
        <taxon>Bacteria</taxon>
        <taxon>Bacillati</taxon>
        <taxon>Bacillota</taxon>
        <taxon>Clostridia</taxon>
        <taxon>Lachnospirales</taxon>
        <taxon>Lachnospiraceae</taxon>
        <taxon>Agathobacter</taxon>
    </lineage>
</organism>
<accession>A0A413Q7J2</accession>
<dbReference type="Pfam" id="PF00271">
    <property type="entry name" value="Helicase_C"/>
    <property type="match status" value="1"/>
</dbReference>
<comment type="caution">
    <text evidence="4">The sequence shown here is derived from an EMBL/GenBank/DDBJ whole genome shotgun (WGS) entry which is preliminary data.</text>
</comment>
<proteinExistence type="predicted"/>
<feature type="region of interest" description="Disordered" evidence="2">
    <location>
        <begin position="318"/>
        <end position="402"/>
    </location>
</feature>
<feature type="compositionally biased region" description="Polar residues" evidence="2">
    <location>
        <begin position="285"/>
        <end position="297"/>
    </location>
</feature>
<dbReference type="InterPro" id="IPR052933">
    <property type="entry name" value="DNA_Protect_Modify"/>
</dbReference>
<keyword evidence="1" id="KW-0175">Coiled coil</keyword>
<evidence type="ECO:0000256" key="2">
    <source>
        <dbReference type="SAM" id="MobiDB-lite"/>
    </source>
</evidence>
<feature type="compositionally biased region" description="Basic and acidic residues" evidence="2">
    <location>
        <begin position="389"/>
        <end position="402"/>
    </location>
</feature>
<dbReference type="Pfam" id="PF04851">
    <property type="entry name" value="ResIII"/>
    <property type="match status" value="1"/>
</dbReference>
<keyword evidence="4" id="KW-0547">Nucleotide-binding</keyword>
<dbReference type="Pfam" id="PF07669">
    <property type="entry name" value="Eco57I"/>
    <property type="match status" value="1"/>
</dbReference>
<dbReference type="EMBL" id="QSES01000010">
    <property type="protein sequence ID" value="RGZ93475.1"/>
    <property type="molecule type" value="Genomic_DNA"/>
</dbReference>
<feature type="coiled-coil region" evidence="1">
    <location>
        <begin position="1879"/>
        <end position="1930"/>
    </location>
</feature>
<dbReference type="PROSITE" id="PS51257">
    <property type="entry name" value="PROKAR_LIPOPROTEIN"/>
    <property type="match status" value="1"/>
</dbReference>
<dbReference type="InterPro" id="IPR001650">
    <property type="entry name" value="Helicase_C-like"/>
</dbReference>
<reference evidence="4 5" key="1">
    <citation type="submission" date="2018-08" db="EMBL/GenBank/DDBJ databases">
        <title>A genome reference for cultivated species of the human gut microbiota.</title>
        <authorList>
            <person name="Zou Y."/>
            <person name="Xue W."/>
            <person name="Luo G."/>
        </authorList>
    </citation>
    <scope>NUCLEOTIDE SEQUENCE [LARGE SCALE GENOMIC DNA]</scope>
    <source>
        <strain evidence="4 5">AM47-6BH</strain>
    </source>
</reference>
<dbReference type="GO" id="GO:0006304">
    <property type="term" value="P:DNA modification"/>
    <property type="evidence" value="ECO:0007669"/>
    <property type="project" value="InterPro"/>
</dbReference>
<sequence>MAAKYQLITELYRRTGVAVAKNPQAWQGFLSSACRNYKCRFDEQLLIYAQRPDAVAVAKLETWNRQFRRWVNKDSKGIAVFDPKGRRNTLKYYFDVSDTHEGYYGSRPVPIWQMDERYEQAVMERLSDRFGDVESTDLASALMETAKNAVEDNLQDYFSQLKDCTKDSFLEELDDFNIEVIYRRLAANSVAFMLISRCGLDMNEFFDRDDFADIVNFNTPATINAIGIATSDIAEMALREISQSIRNVQMAEKDQNRTFAQRTQAQYDKDRQQPERSEYNERNHLQQTGGLSYSRPNITDRARASAWQVRFDAQGLSGEAQASDLSQSADIGQAERASARGRADSTPEVGASDEAALSRAGRDRGTERESTDAVGRTDEQHPQSSGGSDTDRTDLQVSVAKEDEVRVNLPTVDEQIEMIAEAEDENASAFTISKEDIDSVLQKGSGVADGKYRIYRQFQKGEDRQKNIEFLKNEYGTGGGTHIFPDGFSGHSWHDSKGLAIDRNGTYTNHDLVLKWSQVEKRLREMIKDNRYLNPKEKDHYADYLESMSAPQYEIDTQRKIARQRFIDAHRDLPPADKRDTLALRLSDFIRDLDRYEKDLLSVVERSDLADVTAEQMEQHLSDPSTVQQLIDFLAQVQWKTTSVFSRSNGWKFTEELRELHPLRYLYNEGDVVYIGTDKYEIATLTEEKVYLQNAEFPILGQEYSRADFEEKLTENPANDHLKVVVTEKQRTETPSEKKQDGIQFSIGFSEHPAFYDRQLNDRYTDLSFALGNKLLGILDEKQHREREGDKNIGWYHKTDFVIKAVIGGEEFNYEGRFDIGDGEGDLIAHIKNFYDYALSPKGEQLYGDDRESLLRGRDEFIPFLEQHTELTQEDEKLLDEIMATESDWYRTAKEAEEKPQANADKVNGAEAPAIETEQSTDDLIGREIIIDNRKYLIENIGKISGDVSLRDITFQNNVGFPINRVEKIGYIQKLLEQEKTELPPEEKTEAPAADRHNFRINDDAIGVGGAKEKFRNNMAAINLLHELEIENRLATPEEQEVLSRYVGWGGLSMAFDEHNAAWAEEFKELYASLSPEEYRAAMESTLTAFYTPPVVIKAMYDALDRLGFSQGNILEPSCGTGNFFGLLPESMQNSKLHGVEIDSLTGRIAKQLYQKANIAIEGFEKTNLPDDHFDVVLGNVPFGEIRVNDSRYNAQKFLIHDYFFAKALDKVRAGGVVMFITSKGTMDKASPEVRKYIAQRAELLGAIRLPDNTFKANAGTEVTSDILILQKRDRVMDIEPDWVHLDTDENGVTMNRYFVEHPEMVLGEIKMENTRFGTFEPVCKARKDIPLSELLSNAVQRINGEIPELDNRVDEISDEQELSVPADPNVRNFSFTLVDGRVYFRENDRMQPASVSMTAENRIKGLIQIRDCVRKLIEYQTEDYPEEMIRTEQENLNRLYDVYTAKYGLINSRGNYLAFASDESYFLLCSLEVLDDEGNFKRKADMFTKRTIKPHREVTSVETASEALALSIGEKARVDLPYMEQLAGKTQVELVQDLQGVIFKVPNCEPVSYVAADEYLSGNVRNKLTVAELAAKNDPELAVNVDALKKVIPKDLSAAEISVRLGATWIPQEDIQRFVMELLTPSSYAAGRLKVRYTPINGDWFIENKSSDMGNVKADSTYGTKRASAYRIIEDTLNLRDTRIFDYVYDEHGNKKAVFNAKETTAAQAKQEVIKQAFQDWIWKDPERRNRLVRYYNDTFNSVRPREYDGSHITFGGISPEITLRPHQVNAIAHILYGGNTLLAHKVGAGKTFEMVAAAQESKRLGLCQKSMFVVPNHLVGQWASEYLRLYPSANILVTTKQDFETGNRKKFCGRIATGDYDAVIIGHSQFEKIPMSIERQREQLEKQLDDIERGIDDVQASKGEQFTVKQLMKTRKAIKTKLEKLNDTKRKDTVIDFEQLGVDRLFIDESHFYKNLYLYTKMRNVGGIAQTEAQKSSDLFMKCRYLDEITGNRGTVFATGTPVSNSMVELYSVQRYLQYDTLAQNGLQHFDSWASTFGETVTALELAPEGTNYRAKTRFAKFYNLPELMQMFREVADIQTADMLKLPVPKVNYHNIKTKPSEIQTEMVASLAKRAEKVRARLVEPNIDNMLKITNDGRKLALDQRMIDPMLPDEPDSKVNVCVDNVYRIWEEHAATKATQLVFCDLSTPKNDGTFNVYDDMREKLIARGIPAEQIRFIHEATTDAQKKELFGKVRSGEVRVLFGSTPKMGAGTNVQDRLIAIHNLDCPWRPSDLEQRQGRIERQGNMFPEVEVYRYVTEQTFDAYLYQLVESKQKFISQIMTSKSPVRSAEDVDEVALSFAEVKMLATGDARFKEKMDLDIQVSKLRVLKQSYLSEHYDLEDRVLKYYPQTIKEYEERIAGYENDAALAEQHKPQGEDKFCPMTLKGVTYTEKADAGEMLLAICKEYPMSAPTEIGSYRGFRMEIYYDTVNTHYCMKLCGKAKHKVDLGADALGNLTRIENELSKLPARLEAAKTKKAETIAQLETAKEEIKKPFAFEDELKEKTERLNALNIELNLNEKDTSVMDTEPEQTEEQPERKCASRER</sequence>
<evidence type="ECO:0000259" key="3">
    <source>
        <dbReference type="PROSITE" id="PS51194"/>
    </source>
</evidence>
<dbReference type="GO" id="GO:0004386">
    <property type="term" value="F:helicase activity"/>
    <property type="evidence" value="ECO:0007669"/>
    <property type="project" value="UniProtKB-KW"/>
</dbReference>
<feature type="compositionally biased region" description="Basic and acidic residues" evidence="2">
    <location>
        <begin position="2577"/>
        <end position="2587"/>
    </location>
</feature>
<dbReference type="InterPro" id="IPR029063">
    <property type="entry name" value="SAM-dependent_MTases_sf"/>
</dbReference>
<feature type="compositionally biased region" description="Basic and acidic residues" evidence="2">
    <location>
        <begin position="267"/>
        <end position="284"/>
    </location>
</feature>
<dbReference type="PRINTS" id="PR00507">
    <property type="entry name" value="N12N6MTFRASE"/>
</dbReference>